<reference evidence="1 2" key="1">
    <citation type="journal article" date="2010" name="Nat. Biotechnol.">
        <title>Genome sequence of the model mushroom Schizophyllum commune.</title>
        <authorList>
            <person name="Ohm R.A."/>
            <person name="de Jong J.F."/>
            <person name="Lugones L.G."/>
            <person name="Aerts A."/>
            <person name="Kothe E."/>
            <person name="Stajich J.E."/>
            <person name="de Vries R.P."/>
            <person name="Record E."/>
            <person name="Levasseur A."/>
            <person name="Baker S.E."/>
            <person name="Bartholomew K.A."/>
            <person name="Coutinho P.M."/>
            <person name="Erdmann S."/>
            <person name="Fowler T.J."/>
            <person name="Gathman A.C."/>
            <person name="Lombard V."/>
            <person name="Henrissat B."/>
            <person name="Knabe N."/>
            <person name="Kuees U."/>
            <person name="Lilly W.W."/>
            <person name="Lindquist E."/>
            <person name="Lucas S."/>
            <person name="Magnuson J.K."/>
            <person name="Piumi F."/>
            <person name="Raudaskoski M."/>
            <person name="Salamov A."/>
            <person name="Schmutz J."/>
            <person name="Schwarze F.W.M.R."/>
            <person name="vanKuyk P.A."/>
            <person name="Horton J.S."/>
            <person name="Grigoriev I.V."/>
            <person name="Woesten H.A.B."/>
        </authorList>
    </citation>
    <scope>NUCLEOTIDE SEQUENCE [LARGE SCALE GENOMIC DNA]</scope>
    <source>
        <strain evidence="2">H4-8 / FGSC 9210</strain>
    </source>
</reference>
<dbReference type="HOGENOM" id="CLU_1230529_0_0_1"/>
<gene>
    <name evidence="1" type="ORF">SCHCODRAFT_107857</name>
</gene>
<name>D8Q3K8_SCHCM</name>
<dbReference type="RefSeq" id="XP_003032610.1">
    <property type="nucleotide sequence ID" value="XM_003032564.1"/>
</dbReference>
<dbReference type="OrthoDB" id="10557573at2759"/>
<dbReference type="GeneID" id="9590553"/>
<sequence>MFWGPRRIEAARPSVSTRQQAPSAPAFCRAVPSAGLTAAERAAALDPGVVASQCDRLAKSRSPAHIEIVLIPYFTAGIRRGTLHPVLCDGGDRGWPFCSGTSAVRLTLTIYHPQDLCIPFVAVGLHLQGHGEVYIDKRIPYIYDSIQYIDKANPIASLLGYAHESDFAEMEILPARWPGGFDPLPARPTRASASPLYTPGVWRLTAAQRLCRSEGARALCCAARV</sequence>
<proteinExistence type="predicted"/>
<dbReference type="Proteomes" id="UP000007431">
    <property type="component" value="Unassembled WGS sequence"/>
</dbReference>
<dbReference type="EMBL" id="GL377305">
    <property type="protein sequence ID" value="EFI97707.1"/>
    <property type="molecule type" value="Genomic_DNA"/>
</dbReference>
<dbReference type="AlphaFoldDB" id="D8Q3K8"/>
<dbReference type="VEuPathDB" id="FungiDB:SCHCODRAFT_02496697"/>
<organism evidence="2">
    <name type="scientific">Schizophyllum commune (strain H4-8 / FGSC 9210)</name>
    <name type="common">Split gill fungus</name>
    <dbReference type="NCBI Taxonomy" id="578458"/>
    <lineage>
        <taxon>Eukaryota</taxon>
        <taxon>Fungi</taxon>
        <taxon>Dikarya</taxon>
        <taxon>Basidiomycota</taxon>
        <taxon>Agaricomycotina</taxon>
        <taxon>Agaricomycetes</taxon>
        <taxon>Agaricomycetidae</taxon>
        <taxon>Agaricales</taxon>
        <taxon>Schizophyllaceae</taxon>
        <taxon>Schizophyllum</taxon>
    </lineage>
</organism>
<dbReference type="KEGG" id="scm:SCHCO_02496697"/>
<accession>D8Q3K8</accession>
<dbReference type="InParanoid" id="D8Q3K8"/>
<protein>
    <submittedName>
        <fullName evidence="1">Uncharacterized protein</fullName>
    </submittedName>
</protein>
<feature type="non-terminal residue" evidence="1">
    <location>
        <position position="225"/>
    </location>
</feature>
<keyword evidence="2" id="KW-1185">Reference proteome</keyword>
<evidence type="ECO:0000313" key="2">
    <source>
        <dbReference type="Proteomes" id="UP000007431"/>
    </source>
</evidence>
<evidence type="ECO:0000313" key="1">
    <source>
        <dbReference type="EMBL" id="EFI97707.1"/>
    </source>
</evidence>